<dbReference type="Proteomes" id="UP000199438">
    <property type="component" value="Unassembled WGS sequence"/>
</dbReference>
<protein>
    <submittedName>
        <fullName evidence="2">Uncharacterized protein</fullName>
    </submittedName>
</protein>
<feature type="transmembrane region" description="Helical" evidence="1">
    <location>
        <begin position="15"/>
        <end position="34"/>
    </location>
</feature>
<proteinExistence type="predicted"/>
<reference evidence="3" key="1">
    <citation type="submission" date="2016-10" db="EMBL/GenBank/DDBJ databases">
        <authorList>
            <person name="Varghese N."/>
            <person name="Submissions S."/>
        </authorList>
    </citation>
    <scope>NUCLEOTIDE SEQUENCE [LARGE SCALE GENOMIC DNA]</scope>
    <source>
        <strain evidence="3">DSM 24499</strain>
    </source>
</reference>
<evidence type="ECO:0000313" key="2">
    <source>
        <dbReference type="EMBL" id="SFB72506.1"/>
    </source>
</evidence>
<dbReference type="STRING" id="1334022.SAMN04487907_101270"/>
<name>A0A1I1DDP8_9FLAO</name>
<keyword evidence="3" id="KW-1185">Reference proteome</keyword>
<keyword evidence="1" id="KW-0812">Transmembrane</keyword>
<evidence type="ECO:0000256" key="1">
    <source>
        <dbReference type="SAM" id="Phobius"/>
    </source>
</evidence>
<dbReference type="RefSeq" id="WP_092539603.1">
    <property type="nucleotide sequence ID" value="NZ_FOKV01000001.1"/>
</dbReference>
<evidence type="ECO:0000313" key="3">
    <source>
        <dbReference type="Proteomes" id="UP000199438"/>
    </source>
</evidence>
<keyword evidence="1" id="KW-1133">Transmembrane helix</keyword>
<sequence>MHLFQVDIGEILPVLNFKELSIAGVLLGIIFYLIKEKTALKNEIKAKDNKIDEIALKYYTLLKDGKADTAQMLNRYENLLQDVLRVKTVSYGKKTETTRE</sequence>
<organism evidence="2 3">
    <name type="scientific">Zunongwangia mangrovi</name>
    <dbReference type="NCBI Taxonomy" id="1334022"/>
    <lineage>
        <taxon>Bacteria</taxon>
        <taxon>Pseudomonadati</taxon>
        <taxon>Bacteroidota</taxon>
        <taxon>Flavobacteriia</taxon>
        <taxon>Flavobacteriales</taxon>
        <taxon>Flavobacteriaceae</taxon>
        <taxon>Zunongwangia</taxon>
    </lineage>
</organism>
<keyword evidence="1" id="KW-0472">Membrane</keyword>
<gene>
    <name evidence="2" type="ORF">SAMN04487907_101270</name>
</gene>
<dbReference type="AlphaFoldDB" id="A0A1I1DDP8"/>
<dbReference type="EMBL" id="FOKV01000001">
    <property type="protein sequence ID" value="SFB72506.1"/>
    <property type="molecule type" value="Genomic_DNA"/>
</dbReference>
<accession>A0A1I1DDP8</accession>